<dbReference type="InterPro" id="IPR026015">
    <property type="entry name" value="ATP_synth_OSCP/delta_N_sf"/>
</dbReference>
<comment type="subcellular location">
    <subcellularLocation>
        <location evidence="1">Membrane</location>
    </subcellularLocation>
</comment>
<sequence length="172" mass="17920">MVAGYADALFSVASAEGDPAVVEDELFRFAQVFRADDDLQSSLGDPSVPASRRQQIVEDLLGGRANAATTAVVSMVVAAGRASSLPAIVDAFVERSAASRNKTVATVRSAVELTDDQAERLTGALNGATGKDVEVKVVVDPSVLGGVVTEIGDDIIDGSVRRRLSQLRESFG</sequence>
<keyword evidence="5" id="KW-0472">Membrane</keyword>
<dbReference type="GO" id="GO:0046933">
    <property type="term" value="F:proton-transporting ATP synthase activity, rotational mechanism"/>
    <property type="evidence" value="ECO:0007669"/>
    <property type="project" value="InterPro"/>
</dbReference>
<evidence type="ECO:0000256" key="5">
    <source>
        <dbReference type="ARBA" id="ARBA00023136"/>
    </source>
</evidence>
<evidence type="ECO:0000256" key="6">
    <source>
        <dbReference type="ARBA" id="ARBA00023310"/>
    </source>
</evidence>
<evidence type="ECO:0000256" key="4">
    <source>
        <dbReference type="ARBA" id="ARBA00023065"/>
    </source>
</evidence>
<dbReference type="PANTHER" id="PTHR11910">
    <property type="entry name" value="ATP SYNTHASE DELTA CHAIN"/>
    <property type="match status" value="1"/>
</dbReference>
<evidence type="ECO:0008006" key="8">
    <source>
        <dbReference type="Google" id="ProtNLM"/>
    </source>
</evidence>
<proteinExistence type="inferred from homology"/>
<dbReference type="Pfam" id="PF00213">
    <property type="entry name" value="OSCP"/>
    <property type="match status" value="1"/>
</dbReference>
<evidence type="ECO:0000256" key="3">
    <source>
        <dbReference type="ARBA" id="ARBA00022781"/>
    </source>
</evidence>
<dbReference type="InterPro" id="IPR000711">
    <property type="entry name" value="ATPase_OSCP/dsu"/>
</dbReference>
<keyword evidence="3" id="KW-0375">Hydrogen ion transport</keyword>
<evidence type="ECO:0000256" key="1">
    <source>
        <dbReference type="ARBA" id="ARBA00004370"/>
    </source>
</evidence>
<reference evidence="7" key="1">
    <citation type="submission" date="2018-05" db="EMBL/GenBank/DDBJ databases">
        <authorList>
            <person name="Lanie J.A."/>
            <person name="Ng W.-L."/>
            <person name="Kazmierczak K.M."/>
            <person name="Andrzejewski T.M."/>
            <person name="Davidsen T.M."/>
            <person name="Wayne K.J."/>
            <person name="Tettelin H."/>
            <person name="Glass J.I."/>
            <person name="Rusch D."/>
            <person name="Podicherti R."/>
            <person name="Tsui H.-C.T."/>
            <person name="Winkler M.E."/>
        </authorList>
    </citation>
    <scope>NUCLEOTIDE SEQUENCE</scope>
</reference>
<keyword evidence="2" id="KW-0813">Transport</keyword>
<accession>A0A381SF45</accession>
<dbReference type="HAMAP" id="MF_01416">
    <property type="entry name" value="ATP_synth_delta_bact"/>
    <property type="match status" value="1"/>
</dbReference>
<dbReference type="PRINTS" id="PR00125">
    <property type="entry name" value="ATPASEDELTA"/>
</dbReference>
<dbReference type="EMBL" id="UINC01002952">
    <property type="protein sequence ID" value="SVA01918.1"/>
    <property type="molecule type" value="Genomic_DNA"/>
</dbReference>
<dbReference type="GO" id="GO:0016020">
    <property type="term" value="C:membrane"/>
    <property type="evidence" value="ECO:0007669"/>
    <property type="project" value="UniProtKB-SubCell"/>
</dbReference>
<dbReference type="AlphaFoldDB" id="A0A381SF45"/>
<dbReference type="NCBIfam" id="TIGR01145">
    <property type="entry name" value="ATP_synt_delta"/>
    <property type="match status" value="1"/>
</dbReference>
<organism evidence="7">
    <name type="scientific">marine metagenome</name>
    <dbReference type="NCBI Taxonomy" id="408172"/>
    <lineage>
        <taxon>unclassified sequences</taxon>
        <taxon>metagenomes</taxon>
        <taxon>ecological metagenomes</taxon>
    </lineage>
</organism>
<keyword evidence="6" id="KW-0066">ATP synthesis</keyword>
<dbReference type="SUPFAM" id="SSF47928">
    <property type="entry name" value="N-terminal domain of the delta subunit of the F1F0-ATP synthase"/>
    <property type="match status" value="1"/>
</dbReference>
<gene>
    <name evidence="7" type="ORF">METZ01_LOCUS54772</name>
</gene>
<name>A0A381SF45_9ZZZZ</name>
<keyword evidence="4" id="KW-0406">Ion transport</keyword>
<dbReference type="Gene3D" id="1.10.520.20">
    <property type="entry name" value="N-terminal domain of the delta subunit of the F1F0-ATP synthase"/>
    <property type="match status" value="1"/>
</dbReference>
<evidence type="ECO:0000256" key="2">
    <source>
        <dbReference type="ARBA" id="ARBA00022448"/>
    </source>
</evidence>
<protein>
    <recommendedName>
        <fullName evidence="8">ATP synthase subunit delta</fullName>
    </recommendedName>
</protein>
<evidence type="ECO:0000313" key="7">
    <source>
        <dbReference type="EMBL" id="SVA01918.1"/>
    </source>
</evidence>